<evidence type="ECO:0000313" key="3">
    <source>
        <dbReference type="EMBL" id="VDO87910.1"/>
    </source>
</evidence>
<keyword evidence="4" id="KW-1185">Reference proteome</keyword>
<dbReference type="Gene3D" id="1.10.10.10">
    <property type="entry name" value="Winged helix-like DNA-binding domain superfamily/Winged helix DNA-binding domain"/>
    <property type="match status" value="1"/>
</dbReference>
<dbReference type="AlphaFoldDB" id="A0A3P7YIR5"/>
<dbReference type="InterPro" id="IPR009057">
    <property type="entry name" value="Homeodomain-like_sf"/>
</dbReference>
<proteinExistence type="predicted"/>
<dbReference type="GO" id="GO:0005634">
    <property type="term" value="C:nucleus"/>
    <property type="evidence" value="ECO:0007669"/>
    <property type="project" value="UniProtKB-SubCell"/>
</dbReference>
<dbReference type="OrthoDB" id="5861309at2759"/>
<evidence type="ECO:0000256" key="2">
    <source>
        <dbReference type="SAM" id="MobiDB-lite"/>
    </source>
</evidence>
<gene>
    <name evidence="3" type="ORF">HPBE_LOCUS11235</name>
</gene>
<organism evidence="3">
    <name type="scientific">Heligmosomoides polygyrus</name>
    <name type="common">Parasitic roundworm</name>
    <dbReference type="NCBI Taxonomy" id="6339"/>
    <lineage>
        <taxon>Eukaryota</taxon>
        <taxon>Metazoa</taxon>
        <taxon>Ecdysozoa</taxon>
        <taxon>Nematoda</taxon>
        <taxon>Chromadorea</taxon>
        <taxon>Rhabditida</taxon>
        <taxon>Rhabditina</taxon>
        <taxon>Rhabditomorpha</taxon>
        <taxon>Strongyloidea</taxon>
        <taxon>Heligmosomidae</taxon>
        <taxon>Heligmosomoides</taxon>
    </lineage>
</organism>
<dbReference type="SUPFAM" id="SSF46689">
    <property type="entry name" value="Homeodomain-like"/>
    <property type="match status" value="1"/>
</dbReference>
<dbReference type="Pfam" id="PF13384">
    <property type="entry name" value="HTH_23"/>
    <property type="match status" value="1"/>
</dbReference>
<dbReference type="PANTHER" id="PTHR46068">
    <property type="entry name" value="PROTEIN CBG27172"/>
    <property type="match status" value="1"/>
</dbReference>
<dbReference type="WBParaSite" id="HPBE_0001123401-mRNA-1">
    <property type="protein sequence ID" value="HPBE_0001123401-mRNA-1"/>
    <property type="gene ID" value="HPBE_0001123401"/>
</dbReference>
<reference evidence="5" key="2">
    <citation type="submission" date="2019-09" db="UniProtKB">
        <authorList>
            <consortium name="WormBaseParasite"/>
        </authorList>
    </citation>
    <scope>IDENTIFICATION</scope>
</reference>
<dbReference type="EMBL" id="UZAH01027031">
    <property type="protein sequence ID" value="VDO87910.1"/>
    <property type="molecule type" value="Genomic_DNA"/>
</dbReference>
<comment type="subcellular location">
    <subcellularLocation>
        <location evidence="1">Nucleus</location>
    </subcellularLocation>
</comment>
<dbReference type="Proteomes" id="UP000050761">
    <property type="component" value="Unassembled WGS sequence"/>
</dbReference>
<feature type="compositionally biased region" description="Polar residues" evidence="2">
    <location>
        <begin position="71"/>
        <end position="81"/>
    </location>
</feature>
<evidence type="ECO:0000256" key="1">
    <source>
        <dbReference type="ARBA" id="ARBA00004123"/>
    </source>
</evidence>
<feature type="region of interest" description="Disordered" evidence="2">
    <location>
        <begin position="63"/>
        <end position="91"/>
    </location>
</feature>
<evidence type="ECO:0000313" key="4">
    <source>
        <dbReference type="Proteomes" id="UP000050761"/>
    </source>
</evidence>
<sequence>MHTNDGRTISQLAGRDEEEVASTGVVRQQMLFLKGFFQLSVPGIPVPTLTETVNIDQKDIKTDTKRAGASRLTQSAETAASSLRPPKPQARLSCGGAEAGSAYVKNGKERDEMNKYAYFEVLFLGREGESYVHEHRLRVLYRLASLALQYPVLQLYAQISLWLSKVTNQFRFQYEYLLPLETSCPEFTVFFVVYASRFLPINRPMAAVFASYINRNPGYFLKGFRDSPHLADIFRLEVFEKMLTYLLEMEEESSDREVMNIHTAIMVLLDKWNNTIRRPLDINDIPPVHVPKPAVGERNLLGSIKTPSAKFQQEPYKPRKDDWYSFAGAGVGILLTVLAVPICDRILKRKAVTRLAESGESTTAIARKPSIPLRTVQRIIKQWNEKGNVTIKVKSGRPRSVNTTKNRVIIEKRIDINDSISLNKIAKSLEIACCTVQPIVRNELGLRSYRLLNGQQLTKAAKENREKKCKGLLRLFSARRVAQICCGQMRKFSLSKSHTMLSMITCSSDPIMDILGKGRSSQNRRFPKD</sequence>
<reference evidence="3 4" key="1">
    <citation type="submission" date="2018-11" db="EMBL/GenBank/DDBJ databases">
        <authorList>
            <consortium name="Pathogen Informatics"/>
        </authorList>
    </citation>
    <scope>NUCLEOTIDE SEQUENCE [LARGE SCALE GENOMIC DNA]</scope>
</reference>
<evidence type="ECO:0000313" key="5">
    <source>
        <dbReference type="WBParaSite" id="HPBE_0001123401-mRNA-1"/>
    </source>
</evidence>
<protein>
    <submittedName>
        <fullName evidence="5">HTH psq-type domain-containing protein</fullName>
    </submittedName>
</protein>
<dbReference type="InterPro" id="IPR036388">
    <property type="entry name" value="WH-like_DNA-bd_sf"/>
</dbReference>
<dbReference type="PANTHER" id="PTHR46068:SF1">
    <property type="entry name" value="TRANSPOSASE IS30-LIKE HTH DOMAIN-CONTAINING PROTEIN"/>
    <property type="match status" value="1"/>
</dbReference>
<accession>A0A3P7YIR5</accession>
<name>A0A3P7YIR5_HELPZ</name>